<protein>
    <submittedName>
        <fullName evidence="1">Uncharacterized protein</fullName>
    </submittedName>
</protein>
<reference evidence="1" key="2">
    <citation type="submission" date="2025-08" db="UniProtKB">
        <authorList>
            <consortium name="Ensembl"/>
        </authorList>
    </citation>
    <scope>IDENTIFICATION</scope>
</reference>
<dbReference type="Proteomes" id="UP000007875">
    <property type="component" value="Unassembled WGS sequence"/>
</dbReference>
<organism evidence="1 2">
    <name type="scientific">Ciona savignyi</name>
    <name type="common">Pacific transparent sea squirt</name>
    <dbReference type="NCBI Taxonomy" id="51511"/>
    <lineage>
        <taxon>Eukaryota</taxon>
        <taxon>Metazoa</taxon>
        <taxon>Chordata</taxon>
        <taxon>Tunicata</taxon>
        <taxon>Ascidiacea</taxon>
        <taxon>Phlebobranchia</taxon>
        <taxon>Cionidae</taxon>
        <taxon>Ciona</taxon>
    </lineage>
</organism>
<dbReference type="OMA" id="NHRNTED"/>
<dbReference type="HOGENOM" id="CLU_1643108_0_0_1"/>
<evidence type="ECO:0000313" key="1">
    <source>
        <dbReference type="Ensembl" id="ENSCSAVP00000009981.1"/>
    </source>
</evidence>
<dbReference type="GeneTree" id="ENSGT00660000097467"/>
<dbReference type="AlphaFoldDB" id="H2YXC0"/>
<name>H2YXC0_CIOSA</name>
<evidence type="ECO:0000313" key="2">
    <source>
        <dbReference type="Proteomes" id="UP000007875"/>
    </source>
</evidence>
<dbReference type="InParanoid" id="H2YXC0"/>
<reference evidence="1" key="3">
    <citation type="submission" date="2025-09" db="UniProtKB">
        <authorList>
            <consortium name="Ensembl"/>
        </authorList>
    </citation>
    <scope>IDENTIFICATION</scope>
</reference>
<keyword evidence="2" id="KW-1185">Reference proteome</keyword>
<reference evidence="2" key="1">
    <citation type="submission" date="2003-08" db="EMBL/GenBank/DDBJ databases">
        <authorList>
            <person name="Birren B."/>
            <person name="Nusbaum C."/>
            <person name="Abebe A."/>
            <person name="Abouelleil A."/>
            <person name="Adekoya E."/>
            <person name="Ait-zahra M."/>
            <person name="Allen N."/>
            <person name="Allen T."/>
            <person name="An P."/>
            <person name="Anderson M."/>
            <person name="Anderson S."/>
            <person name="Arachchi H."/>
            <person name="Armbruster J."/>
            <person name="Bachantsang P."/>
            <person name="Baldwin J."/>
            <person name="Barry A."/>
            <person name="Bayul T."/>
            <person name="Blitshsteyn B."/>
            <person name="Bloom T."/>
            <person name="Blye J."/>
            <person name="Boguslavskiy L."/>
            <person name="Borowsky M."/>
            <person name="Boukhgalter B."/>
            <person name="Brunache A."/>
            <person name="Butler J."/>
            <person name="Calixte N."/>
            <person name="Calvo S."/>
            <person name="Camarata J."/>
            <person name="Campo K."/>
            <person name="Chang J."/>
            <person name="Cheshatsang Y."/>
            <person name="Citroen M."/>
            <person name="Collymore A."/>
            <person name="Considine T."/>
            <person name="Cook A."/>
            <person name="Cooke P."/>
            <person name="Corum B."/>
            <person name="Cuomo C."/>
            <person name="David R."/>
            <person name="Dawoe T."/>
            <person name="Degray S."/>
            <person name="Dodge S."/>
            <person name="Dooley K."/>
            <person name="Dorje P."/>
            <person name="Dorjee K."/>
            <person name="Dorris L."/>
            <person name="Duffey N."/>
            <person name="Dupes A."/>
            <person name="Elkins T."/>
            <person name="Engels R."/>
            <person name="Erickson J."/>
            <person name="Farina A."/>
            <person name="Faro S."/>
            <person name="Ferreira P."/>
            <person name="Fischer H."/>
            <person name="Fitzgerald M."/>
            <person name="Foley K."/>
            <person name="Gage D."/>
            <person name="Galagan J."/>
            <person name="Gearin G."/>
            <person name="Gnerre S."/>
            <person name="Gnirke A."/>
            <person name="Goyette A."/>
            <person name="Graham J."/>
            <person name="Grandbois E."/>
            <person name="Gyaltsen K."/>
            <person name="Hafez N."/>
            <person name="Hagopian D."/>
            <person name="Hagos B."/>
            <person name="Hall J."/>
            <person name="Hatcher B."/>
            <person name="Heller A."/>
            <person name="Higgins H."/>
            <person name="Honan T."/>
            <person name="Horn A."/>
            <person name="Houde N."/>
            <person name="Hughes L."/>
            <person name="Hulme W."/>
            <person name="Husby E."/>
            <person name="Iliev I."/>
            <person name="Jaffe D."/>
            <person name="Jones C."/>
            <person name="Kamal M."/>
            <person name="Kamat A."/>
            <person name="Kamvysselis M."/>
            <person name="Karlsson E."/>
            <person name="Kells C."/>
            <person name="Kieu A."/>
            <person name="Kisner P."/>
            <person name="Kodira C."/>
            <person name="Kulbokas E."/>
            <person name="Labutti K."/>
            <person name="Lama D."/>
            <person name="Landers T."/>
            <person name="Leger J."/>
            <person name="Levine S."/>
            <person name="Lewis D."/>
            <person name="Lewis T."/>
            <person name="Lindblad-toh K."/>
            <person name="Liu X."/>
            <person name="Lokyitsang T."/>
            <person name="Lokyitsang Y."/>
            <person name="Lucien O."/>
            <person name="Lui A."/>
            <person name="Ma L.J."/>
            <person name="Mabbitt R."/>
            <person name="Macdonald J."/>
            <person name="Maclean C."/>
            <person name="Major J."/>
            <person name="Manning J."/>
            <person name="Marabella R."/>
            <person name="Maru K."/>
            <person name="Matthews C."/>
            <person name="Mauceli E."/>
            <person name="Mccarthy M."/>
            <person name="Mcdonough S."/>
            <person name="Mcghee T."/>
            <person name="Meldrim J."/>
            <person name="Meneus L."/>
            <person name="Mesirov J."/>
            <person name="Mihalev A."/>
            <person name="Mihova T."/>
            <person name="Mikkelsen T."/>
            <person name="Mlenga V."/>
            <person name="Moru K."/>
            <person name="Mozes J."/>
            <person name="Mulrain L."/>
            <person name="Munson G."/>
            <person name="Naylor J."/>
            <person name="Newes C."/>
            <person name="Nguyen C."/>
            <person name="Nguyen N."/>
            <person name="Nguyen T."/>
            <person name="Nicol R."/>
            <person name="Nielsen C."/>
            <person name="Nizzari M."/>
            <person name="Norbu C."/>
            <person name="Norbu N."/>
            <person name="O'donnell P."/>
            <person name="Okoawo O."/>
            <person name="O'leary S."/>
            <person name="Omotosho B."/>
            <person name="O'neill K."/>
            <person name="Osman S."/>
            <person name="Parker S."/>
            <person name="Perrin D."/>
            <person name="Phunkhang P."/>
            <person name="Piqani B."/>
            <person name="Purcell S."/>
            <person name="Rachupka T."/>
            <person name="Ramasamy U."/>
            <person name="Rameau R."/>
            <person name="Ray V."/>
            <person name="Raymond C."/>
            <person name="Retta R."/>
            <person name="Richardson S."/>
            <person name="Rise C."/>
            <person name="Rodriguez J."/>
            <person name="Rogers J."/>
            <person name="Rogov P."/>
            <person name="Rutman M."/>
            <person name="Schupbach R."/>
            <person name="Seaman C."/>
            <person name="Settipalli S."/>
            <person name="Sharpe T."/>
            <person name="Sheridan J."/>
            <person name="Sherpa N."/>
            <person name="Shi J."/>
            <person name="Smirnov S."/>
            <person name="Smith C."/>
            <person name="Sougnez C."/>
            <person name="Spencer B."/>
            <person name="Stalker J."/>
            <person name="Stange-thomann N."/>
            <person name="Stavropoulos S."/>
            <person name="Stetson K."/>
            <person name="Stone C."/>
            <person name="Stone S."/>
            <person name="Stubbs M."/>
            <person name="Talamas J."/>
            <person name="Tchuinga P."/>
            <person name="Tenzing P."/>
            <person name="Tesfaye S."/>
            <person name="Theodore J."/>
            <person name="Thoulutsang Y."/>
            <person name="Topham K."/>
            <person name="Towey S."/>
            <person name="Tsamla T."/>
            <person name="Tsomo N."/>
            <person name="Vallee D."/>
            <person name="Vassiliev H."/>
            <person name="Venkataraman V."/>
            <person name="Vinson J."/>
            <person name="Vo A."/>
            <person name="Wade C."/>
            <person name="Wang S."/>
            <person name="Wangchuk T."/>
            <person name="Wangdi T."/>
            <person name="Whittaker C."/>
            <person name="Wilkinson J."/>
            <person name="Wu Y."/>
            <person name="Wyman D."/>
            <person name="Yadav S."/>
            <person name="Yang S."/>
            <person name="Yang X."/>
            <person name="Yeager S."/>
            <person name="Yee E."/>
            <person name="Young G."/>
            <person name="Zainoun J."/>
            <person name="Zembeck L."/>
            <person name="Zimmer A."/>
            <person name="Zody M."/>
            <person name="Lander E."/>
        </authorList>
    </citation>
    <scope>NUCLEOTIDE SEQUENCE [LARGE SCALE GENOMIC DNA]</scope>
</reference>
<dbReference type="Ensembl" id="ENSCSAVT00000010102.1">
    <property type="protein sequence ID" value="ENSCSAVP00000009981.1"/>
    <property type="gene ID" value="ENSCSAVG00000005881.1"/>
</dbReference>
<proteinExistence type="predicted"/>
<sequence>MRFQEESFRLAKEQIDNIRHGETTDTIIQVPKTPRTIKKTRKRKISKLDSSVVQPIRRSTRCTRSSVRVDLNIDQSRVSLATLDKLVNDITQTKQMPKSRKKTRIVIPSTELNAEDVPTAPTNVSPKVQNLIQYHEHVIDEHKVPGKTLQSTKPKVAGTKY</sequence>
<accession>H2YXC0</accession>